<protein>
    <recommendedName>
        <fullName evidence="4">Integral membrane protein</fullName>
    </recommendedName>
</protein>
<feature type="transmembrane region" description="Helical" evidence="1">
    <location>
        <begin position="54"/>
        <end position="72"/>
    </location>
</feature>
<evidence type="ECO:0008006" key="4">
    <source>
        <dbReference type="Google" id="ProtNLM"/>
    </source>
</evidence>
<keyword evidence="1" id="KW-1133">Transmembrane helix</keyword>
<evidence type="ECO:0000313" key="3">
    <source>
        <dbReference type="Proteomes" id="UP001596972"/>
    </source>
</evidence>
<evidence type="ECO:0000313" key="2">
    <source>
        <dbReference type="EMBL" id="MFD0899010.1"/>
    </source>
</evidence>
<organism evidence="2 3">
    <name type="scientific">Actinomadura sediminis</name>
    <dbReference type="NCBI Taxonomy" id="1038904"/>
    <lineage>
        <taxon>Bacteria</taxon>
        <taxon>Bacillati</taxon>
        <taxon>Actinomycetota</taxon>
        <taxon>Actinomycetes</taxon>
        <taxon>Streptosporangiales</taxon>
        <taxon>Thermomonosporaceae</taxon>
        <taxon>Actinomadura</taxon>
    </lineage>
</organism>
<proteinExistence type="predicted"/>
<dbReference type="Proteomes" id="UP001596972">
    <property type="component" value="Unassembled WGS sequence"/>
</dbReference>
<dbReference type="EMBL" id="JBHTJA010000001">
    <property type="protein sequence ID" value="MFD0899010.1"/>
    <property type="molecule type" value="Genomic_DNA"/>
</dbReference>
<feature type="transmembrane region" description="Helical" evidence="1">
    <location>
        <begin position="123"/>
        <end position="140"/>
    </location>
</feature>
<keyword evidence="1" id="KW-0472">Membrane</keyword>
<keyword evidence="1" id="KW-0812">Transmembrane</keyword>
<feature type="transmembrane region" description="Helical" evidence="1">
    <location>
        <begin position="92"/>
        <end position="117"/>
    </location>
</feature>
<evidence type="ECO:0000256" key="1">
    <source>
        <dbReference type="SAM" id="Phobius"/>
    </source>
</evidence>
<sequence>MNTNDAQAALADVQRMQERTRDEYVRHQFARPYMLLTAFGLFVALASSDLPSPWSTVLFLVGEGILIGGATLQRRRSPVKRKANVPEGLYVIGAAAAVIVAYIAFTIVASLGVLSFGLPAPRVWAAAALALLFLVLAGPSRRIFESVVRRA</sequence>
<keyword evidence="3" id="KW-1185">Reference proteome</keyword>
<dbReference type="RefSeq" id="WP_378295806.1">
    <property type="nucleotide sequence ID" value="NZ_JBHTJA010000001.1"/>
</dbReference>
<gene>
    <name evidence="2" type="ORF">ACFQ11_01205</name>
</gene>
<name>A0ABW3EHZ6_9ACTN</name>
<reference evidence="3" key="1">
    <citation type="journal article" date="2019" name="Int. J. Syst. Evol. Microbiol.">
        <title>The Global Catalogue of Microorganisms (GCM) 10K type strain sequencing project: providing services to taxonomists for standard genome sequencing and annotation.</title>
        <authorList>
            <consortium name="The Broad Institute Genomics Platform"/>
            <consortium name="The Broad Institute Genome Sequencing Center for Infectious Disease"/>
            <person name="Wu L."/>
            <person name="Ma J."/>
        </authorList>
    </citation>
    <scope>NUCLEOTIDE SEQUENCE [LARGE SCALE GENOMIC DNA]</scope>
    <source>
        <strain evidence="3">JCM 31202</strain>
    </source>
</reference>
<feature type="transmembrane region" description="Helical" evidence="1">
    <location>
        <begin position="29"/>
        <end position="48"/>
    </location>
</feature>
<comment type="caution">
    <text evidence="2">The sequence shown here is derived from an EMBL/GenBank/DDBJ whole genome shotgun (WGS) entry which is preliminary data.</text>
</comment>
<accession>A0ABW3EHZ6</accession>